<gene>
    <name evidence="1" type="ORF">DSM107010_68220</name>
</gene>
<reference evidence="1 2" key="1">
    <citation type="journal article" date="2019" name="Genome Biol. Evol.">
        <title>Day and night: Metabolic profiles and evolutionary relationships of six axenic non-marine cyanobacteria.</title>
        <authorList>
            <person name="Will S.E."/>
            <person name="Henke P."/>
            <person name="Boedeker C."/>
            <person name="Huang S."/>
            <person name="Brinkmann H."/>
            <person name="Rohde M."/>
            <person name="Jarek M."/>
            <person name="Friedl T."/>
            <person name="Seufert S."/>
            <person name="Schumacher M."/>
            <person name="Overmann J."/>
            <person name="Neumann-Schaal M."/>
            <person name="Petersen J."/>
        </authorList>
    </citation>
    <scope>NUCLEOTIDE SEQUENCE [LARGE SCALE GENOMIC DNA]</scope>
    <source>
        <strain evidence="1 2">SAG 39.79</strain>
    </source>
</reference>
<organism evidence="1 2">
    <name type="scientific">Chroococcidiopsis cubana SAG 39.79</name>
    <dbReference type="NCBI Taxonomy" id="388085"/>
    <lineage>
        <taxon>Bacteria</taxon>
        <taxon>Bacillati</taxon>
        <taxon>Cyanobacteriota</taxon>
        <taxon>Cyanophyceae</taxon>
        <taxon>Chroococcidiopsidales</taxon>
        <taxon>Chroococcidiopsidaceae</taxon>
        <taxon>Chroococcidiopsis</taxon>
    </lineage>
</organism>
<evidence type="ECO:0000313" key="2">
    <source>
        <dbReference type="Proteomes" id="UP000282574"/>
    </source>
</evidence>
<proteinExistence type="predicted"/>
<evidence type="ECO:0000313" key="1">
    <source>
        <dbReference type="EMBL" id="RUT00304.1"/>
    </source>
</evidence>
<keyword evidence="2" id="KW-1185">Reference proteome</keyword>
<dbReference type="AlphaFoldDB" id="A0AB37U8L3"/>
<accession>A0AB37U8L3</accession>
<dbReference type="EMBL" id="RSCK01000148">
    <property type="protein sequence ID" value="RUT00304.1"/>
    <property type="molecule type" value="Genomic_DNA"/>
</dbReference>
<comment type="caution">
    <text evidence="1">The sequence shown here is derived from an EMBL/GenBank/DDBJ whole genome shotgun (WGS) entry which is preliminary data.</text>
</comment>
<name>A0AB37U8L3_9CYAN</name>
<sequence length="67" mass="7425">MNTNRLSVGTKVVRTFVSGNKEGEILGITSKEKNISQVGLIMQVVYKIRFQDGTEGEYEEGDFGVIN</sequence>
<protein>
    <submittedName>
        <fullName evidence="1">Uncharacterized protein</fullName>
    </submittedName>
</protein>
<dbReference type="Proteomes" id="UP000282574">
    <property type="component" value="Unassembled WGS sequence"/>
</dbReference>
<dbReference type="RefSeq" id="WP_106169213.1">
    <property type="nucleotide sequence ID" value="NZ_JAVKZF010000009.1"/>
</dbReference>